<proteinExistence type="predicted"/>
<sequence length="29" mass="3243">MGSLNIYQSSVLVVFLLPQIESQILIHTV</sequence>
<accession>A0A8S5LIN7</accession>
<dbReference type="EMBL" id="BK015853">
    <property type="protein sequence ID" value="DAD69659.1"/>
    <property type="molecule type" value="Genomic_DNA"/>
</dbReference>
<organism evidence="1">
    <name type="scientific">Siphoviridae sp. ctlHU7</name>
    <dbReference type="NCBI Taxonomy" id="2827588"/>
    <lineage>
        <taxon>Viruses</taxon>
        <taxon>Duplodnaviria</taxon>
        <taxon>Heunggongvirae</taxon>
        <taxon>Uroviricota</taxon>
        <taxon>Caudoviricetes</taxon>
    </lineage>
</organism>
<reference evidence="1" key="1">
    <citation type="journal article" date="2021" name="Proc. Natl. Acad. Sci. U.S.A.">
        <title>A Catalog of Tens of Thousands of Viruses from Human Metagenomes Reveals Hidden Associations with Chronic Diseases.</title>
        <authorList>
            <person name="Tisza M.J."/>
            <person name="Buck C.B."/>
        </authorList>
    </citation>
    <scope>NUCLEOTIDE SEQUENCE</scope>
    <source>
        <strain evidence="1">CtlHU7</strain>
    </source>
</reference>
<evidence type="ECO:0000313" key="1">
    <source>
        <dbReference type="EMBL" id="DAD69659.1"/>
    </source>
</evidence>
<protein>
    <submittedName>
        <fullName evidence="1">Uncharacterized protein</fullName>
    </submittedName>
</protein>
<name>A0A8S5LIN7_9CAUD</name>